<comment type="similarity">
    <text evidence="1">Belongs to the glycosyl hydrolase 39 family.</text>
</comment>
<dbReference type="PANTHER" id="PTHR12631">
    <property type="entry name" value="ALPHA-L-IDURONIDASE"/>
    <property type="match status" value="1"/>
</dbReference>
<dbReference type="InterPro" id="IPR017853">
    <property type="entry name" value="GH"/>
</dbReference>
<proteinExistence type="inferred from homology"/>
<dbReference type="Pfam" id="PF01229">
    <property type="entry name" value="Glyco_hydro_39"/>
    <property type="match status" value="1"/>
</dbReference>
<dbReference type="Proteomes" id="UP000315648">
    <property type="component" value="Unassembled WGS sequence"/>
</dbReference>
<evidence type="ECO:0000313" key="8">
    <source>
        <dbReference type="Proteomes" id="UP000315648"/>
    </source>
</evidence>
<evidence type="ECO:0000256" key="1">
    <source>
        <dbReference type="ARBA" id="ARBA00008875"/>
    </source>
</evidence>
<dbReference type="AlphaFoldDB" id="A0A556QSG3"/>
<dbReference type="GO" id="GO:0016052">
    <property type="term" value="P:carbohydrate catabolic process"/>
    <property type="evidence" value="ECO:0007669"/>
    <property type="project" value="InterPro"/>
</dbReference>
<evidence type="ECO:0000313" key="7">
    <source>
        <dbReference type="EMBL" id="TSJ79587.1"/>
    </source>
</evidence>
<evidence type="ECO:0000256" key="3">
    <source>
        <dbReference type="ARBA" id="ARBA00023295"/>
    </source>
</evidence>
<keyword evidence="4" id="KW-0732">Signal</keyword>
<name>A0A556QSG3_9BACT</name>
<keyword evidence="3" id="KW-0326">Glycosidase</keyword>
<keyword evidence="8" id="KW-1185">Reference proteome</keyword>
<dbReference type="SUPFAM" id="SSF49344">
    <property type="entry name" value="CBD9-like"/>
    <property type="match status" value="1"/>
</dbReference>
<dbReference type="SUPFAM" id="SSF51445">
    <property type="entry name" value="(Trans)glycosidases"/>
    <property type="match status" value="1"/>
</dbReference>
<dbReference type="Pfam" id="PF06452">
    <property type="entry name" value="CBM9_1"/>
    <property type="match status" value="1"/>
</dbReference>
<accession>A0A556QSG3</accession>
<dbReference type="InterPro" id="IPR049166">
    <property type="entry name" value="GH39_cat"/>
</dbReference>
<dbReference type="PANTHER" id="PTHR12631:SF10">
    <property type="entry name" value="BETA-XYLOSIDASE-LIKE PROTEIN-RELATED"/>
    <property type="match status" value="1"/>
</dbReference>
<feature type="signal peptide" evidence="4">
    <location>
        <begin position="1"/>
        <end position="24"/>
    </location>
</feature>
<dbReference type="InterPro" id="IPR051923">
    <property type="entry name" value="Glycosyl_Hydrolase_39"/>
</dbReference>
<evidence type="ECO:0000259" key="6">
    <source>
        <dbReference type="Pfam" id="PF06452"/>
    </source>
</evidence>
<dbReference type="RefSeq" id="WP_144230128.1">
    <property type="nucleotide sequence ID" value="NZ_CBCRVV010000012.1"/>
</dbReference>
<protein>
    <submittedName>
        <fullName evidence="7">Uncharacterized protein</fullName>
    </submittedName>
</protein>
<evidence type="ECO:0000256" key="2">
    <source>
        <dbReference type="ARBA" id="ARBA00022801"/>
    </source>
</evidence>
<evidence type="ECO:0000256" key="4">
    <source>
        <dbReference type="SAM" id="SignalP"/>
    </source>
</evidence>
<organism evidence="7 8">
    <name type="scientific">Rariglobus hedericola</name>
    <dbReference type="NCBI Taxonomy" id="2597822"/>
    <lineage>
        <taxon>Bacteria</taxon>
        <taxon>Pseudomonadati</taxon>
        <taxon>Verrucomicrobiota</taxon>
        <taxon>Opitutia</taxon>
        <taxon>Opitutales</taxon>
        <taxon>Opitutaceae</taxon>
        <taxon>Rariglobus</taxon>
    </lineage>
</organism>
<dbReference type="GO" id="GO:0030246">
    <property type="term" value="F:carbohydrate binding"/>
    <property type="evidence" value="ECO:0007669"/>
    <property type="project" value="InterPro"/>
</dbReference>
<sequence length="835" mass="92099">MSLRLLVCRFVMLAACLGSVVATAALPAVPSAGIKPADRVILVYGGQEKIRFDLGAQGAAVASVRWSMDDWLKKKRGGGELRPEKTSGRNVVAVPSPGTGWFRVRLEARDGAGVLLGADEFALTIGEPVKSDGRFFRYGVCTHLFRNTPEDLRRELDAASGLGIDMVRDSLDWNGIQPAAGQWRFEASDALLDELDARKIEQQWLLGFTARWATLGNPQGSHADWNKAAPKMEPWLEFVTTTVKRYQKRIRWWEIWNEPDIGFWNAPVADYVTLFDRTAAAIKAVDPTLQVMNGGFAMVKRKPNPEFIRDFLAAAETRNWDIRAYHDYMSFPDMIVRHREHEAAYQGHALAKAPVFVNEGGFHTLMPGGEPEQAITLAKKMAASPAFGFTGYLWYNLRDKGVDPTDKEHHFGLTGRDFQLKPAYAAYRQVIRELSGRKYLTSAQPIDGAMQMHLYAGSAAGEGNVLVLWNESRGFSQPMWIECPAGVSVVSATDLMGEPLAITGLDDGVLIEVTDRPVYLRLSGPAMLPVVQPILELPKTLALVAGRDVEAAVKVRNPLKRNLTPSIEWESDRAGLKITRRDKSGAVGPGAEAALTTVFSIDKADTSGALVGRITLGDAAQPFVFRLPYEGVRVVPRSESAPLVLELNKRDDVVNLFEALIRPEMNWRGTSDLSGSARLSASDEALVLDIRVTDDRHVQSHTDTDLWEQDSLQVGIALSGLPTDYSEVGFALTEKGELNGAVYQMAPRTTLRTSRVTRQTALAITREGTTTRYQVRLPWVALGLKQVPAEPFRVNFIVNDDDGDGRKQWLRLAPGMGDGKAPERFPLFLVEPAAR</sequence>
<dbReference type="EMBL" id="VMBG01000001">
    <property type="protein sequence ID" value="TSJ79587.1"/>
    <property type="molecule type" value="Genomic_DNA"/>
</dbReference>
<dbReference type="OrthoDB" id="912485at2"/>
<gene>
    <name evidence="7" type="ORF">FPL22_09965</name>
</gene>
<dbReference type="Gene3D" id="3.20.20.80">
    <property type="entry name" value="Glycosidases"/>
    <property type="match status" value="1"/>
</dbReference>
<feature type="domain" description="Carbohydrate-binding" evidence="6">
    <location>
        <begin position="667"/>
        <end position="809"/>
    </location>
</feature>
<keyword evidence="2" id="KW-0378">Hydrolase</keyword>
<dbReference type="InterPro" id="IPR010502">
    <property type="entry name" value="Carb-bd_dom_fam9"/>
</dbReference>
<dbReference type="GO" id="GO:0004553">
    <property type="term" value="F:hydrolase activity, hydrolyzing O-glycosyl compounds"/>
    <property type="evidence" value="ECO:0007669"/>
    <property type="project" value="InterPro"/>
</dbReference>
<feature type="domain" description="Glycosyl hydrolases family 39 N-terminal catalytic" evidence="5">
    <location>
        <begin position="182"/>
        <end position="317"/>
    </location>
</feature>
<dbReference type="Gene3D" id="2.60.40.1190">
    <property type="match status" value="1"/>
</dbReference>
<evidence type="ECO:0000259" key="5">
    <source>
        <dbReference type="Pfam" id="PF01229"/>
    </source>
</evidence>
<dbReference type="CDD" id="cd09621">
    <property type="entry name" value="CBM9_like_5"/>
    <property type="match status" value="1"/>
</dbReference>
<feature type="chain" id="PRO_5022207136" evidence="4">
    <location>
        <begin position="25"/>
        <end position="835"/>
    </location>
</feature>
<comment type="caution">
    <text evidence="7">The sequence shown here is derived from an EMBL/GenBank/DDBJ whole genome shotgun (WGS) entry which is preliminary data.</text>
</comment>
<reference evidence="7 8" key="1">
    <citation type="submission" date="2019-07" db="EMBL/GenBank/DDBJ databases">
        <title>Description of 53C-WASEF.</title>
        <authorList>
            <person name="Pitt A."/>
            <person name="Hahn M.W."/>
        </authorList>
    </citation>
    <scope>NUCLEOTIDE SEQUENCE [LARGE SCALE GENOMIC DNA]</scope>
    <source>
        <strain evidence="7 8">53C-WASEF</strain>
    </source>
</reference>